<dbReference type="GeneID" id="106754402"/>
<evidence type="ECO:0000313" key="1">
    <source>
        <dbReference type="Proteomes" id="UP000087766"/>
    </source>
</evidence>
<accession>A0A1S3TDP6</accession>
<proteinExistence type="predicted"/>
<dbReference type="Proteomes" id="UP000087766">
    <property type="component" value="Unplaced"/>
</dbReference>
<name>A0A1S3TDP6_VIGRR</name>
<sequence>MEKACHFPVEMEHKAWWALKFLNFDPAKAQWKRGNQLLELKEMCLHAYESSRTYKDKVKFYHDTKLMKRTFHPGDLVLLFNSWLTLFPGKLKSKWSGPFMVKRVFQSGAVELESSTEDDQQQRWIVNGQRLKHYVGGDVEQFASVMMLVDP</sequence>
<organism evidence="1 2">
    <name type="scientific">Vigna radiata var. radiata</name>
    <name type="common">Mung bean</name>
    <name type="synonym">Phaseolus aureus</name>
    <dbReference type="NCBI Taxonomy" id="3916"/>
    <lineage>
        <taxon>Eukaryota</taxon>
        <taxon>Viridiplantae</taxon>
        <taxon>Streptophyta</taxon>
        <taxon>Embryophyta</taxon>
        <taxon>Tracheophyta</taxon>
        <taxon>Spermatophyta</taxon>
        <taxon>Magnoliopsida</taxon>
        <taxon>eudicotyledons</taxon>
        <taxon>Gunneridae</taxon>
        <taxon>Pentapetalae</taxon>
        <taxon>rosids</taxon>
        <taxon>fabids</taxon>
        <taxon>Fabales</taxon>
        <taxon>Fabaceae</taxon>
        <taxon>Papilionoideae</taxon>
        <taxon>50 kb inversion clade</taxon>
        <taxon>NPAAA clade</taxon>
        <taxon>indigoferoid/millettioid clade</taxon>
        <taxon>Phaseoleae</taxon>
        <taxon>Vigna</taxon>
    </lineage>
</organism>
<reference evidence="2" key="1">
    <citation type="submission" date="2025-08" db="UniProtKB">
        <authorList>
            <consortium name="RefSeq"/>
        </authorList>
    </citation>
    <scope>IDENTIFICATION</scope>
    <source>
        <tissue evidence="2">Leaf</tissue>
    </source>
</reference>
<keyword evidence="1" id="KW-1185">Reference proteome</keyword>
<dbReference type="KEGG" id="vra:106754402"/>
<gene>
    <name evidence="2" type="primary">LOC106754402</name>
</gene>
<evidence type="ECO:0000313" key="2">
    <source>
        <dbReference type="RefSeq" id="XP_014491898.1"/>
    </source>
</evidence>
<protein>
    <submittedName>
        <fullName evidence="2">Uncharacterized protein LOC106754402</fullName>
    </submittedName>
</protein>
<dbReference type="RefSeq" id="XP_014491898.1">
    <property type="nucleotide sequence ID" value="XM_014636412.1"/>
</dbReference>
<dbReference type="AlphaFoldDB" id="A0A1S3TDP6"/>
<dbReference type="OrthoDB" id="1744372at2759"/>